<feature type="domain" description="Cytochrome c" evidence="7">
    <location>
        <begin position="16"/>
        <end position="101"/>
    </location>
</feature>
<dbReference type="GO" id="GO:0009055">
    <property type="term" value="F:electron transfer activity"/>
    <property type="evidence" value="ECO:0007669"/>
    <property type="project" value="InterPro"/>
</dbReference>
<proteinExistence type="predicted"/>
<keyword evidence="3 6" id="KW-0479">Metal-binding</keyword>
<dbReference type="GO" id="GO:0020037">
    <property type="term" value="F:heme binding"/>
    <property type="evidence" value="ECO:0007669"/>
    <property type="project" value="InterPro"/>
</dbReference>
<evidence type="ECO:0000256" key="3">
    <source>
        <dbReference type="ARBA" id="ARBA00022723"/>
    </source>
</evidence>
<name>A0A243WA37_9BACT</name>
<keyword evidence="2 6" id="KW-0349">Heme</keyword>
<feature type="binding site" description="covalent" evidence="6">
    <location>
        <position position="34"/>
    </location>
    <ligand>
        <name>heme c</name>
        <dbReference type="ChEBI" id="CHEBI:61717"/>
    </ligand>
</feature>
<dbReference type="PRINTS" id="PR00606">
    <property type="entry name" value="CYTCHROMECID"/>
</dbReference>
<feature type="binding site" description="covalent" evidence="6">
    <location>
        <position position="30"/>
    </location>
    <ligand>
        <name>heme c</name>
        <dbReference type="ChEBI" id="CHEBI:61717"/>
    </ligand>
</feature>
<evidence type="ECO:0000313" key="9">
    <source>
        <dbReference type="Proteomes" id="UP000194873"/>
    </source>
</evidence>
<dbReference type="PROSITE" id="PS51007">
    <property type="entry name" value="CYTC"/>
    <property type="match status" value="1"/>
</dbReference>
<dbReference type="InterPro" id="IPR036909">
    <property type="entry name" value="Cyt_c-like_dom_sf"/>
</dbReference>
<evidence type="ECO:0000256" key="2">
    <source>
        <dbReference type="ARBA" id="ARBA00022617"/>
    </source>
</evidence>
<keyword evidence="4" id="KW-0249">Electron transport</keyword>
<dbReference type="Pfam" id="PF00034">
    <property type="entry name" value="Cytochrom_C"/>
    <property type="match status" value="1"/>
</dbReference>
<reference evidence="8 9" key="1">
    <citation type="submission" date="2017-01" db="EMBL/GenBank/DDBJ databases">
        <title>A new Hymenobacter.</title>
        <authorList>
            <person name="Liang Y."/>
            <person name="Feng F."/>
        </authorList>
    </citation>
    <scope>NUCLEOTIDE SEQUENCE [LARGE SCALE GENOMIC DNA]</scope>
    <source>
        <strain evidence="8">MIMBbqt21</strain>
    </source>
</reference>
<dbReference type="InterPro" id="IPR002324">
    <property type="entry name" value="Cyt_c_ID"/>
</dbReference>
<dbReference type="Gene3D" id="1.10.760.10">
    <property type="entry name" value="Cytochrome c-like domain"/>
    <property type="match status" value="1"/>
</dbReference>
<keyword evidence="1" id="KW-0813">Transport</keyword>
<evidence type="ECO:0000256" key="5">
    <source>
        <dbReference type="ARBA" id="ARBA00023004"/>
    </source>
</evidence>
<evidence type="ECO:0000313" key="8">
    <source>
        <dbReference type="EMBL" id="OUJ72395.1"/>
    </source>
</evidence>
<evidence type="ECO:0000256" key="4">
    <source>
        <dbReference type="ARBA" id="ARBA00022982"/>
    </source>
</evidence>
<accession>A0A243WA37</accession>
<sequence length="101" mass="10542">MNTSVNDIGTEPTGVPVGGKGGKLIAASDCGGCHREGEKLLGPAYVAVAEKYPDTKANIDMLAKKVITGGKGNWGEIAMTPHPDLKEADAKEMVTYILSLK</sequence>
<keyword evidence="9" id="KW-1185">Reference proteome</keyword>
<organism evidence="8 9">
    <name type="scientific">Hymenobacter crusticola</name>
    <dbReference type="NCBI Taxonomy" id="1770526"/>
    <lineage>
        <taxon>Bacteria</taxon>
        <taxon>Pseudomonadati</taxon>
        <taxon>Bacteroidota</taxon>
        <taxon>Cytophagia</taxon>
        <taxon>Cytophagales</taxon>
        <taxon>Hymenobacteraceae</taxon>
        <taxon>Hymenobacter</taxon>
    </lineage>
</organism>
<evidence type="ECO:0000256" key="6">
    <source>
        <dbReference type="PIRSR" id="PIRSR602324-1"/>
    </source>
</evidence>
<dbReference type="Proteomes" id="UP000194873">
    <property type="component" value="Unassembled WGS sequence"/>
</dbReference>
<comment type="PTM">
    <text evidence="6">Binds 1 heme c group covalently per subunit.</text>
</comment>
<dbReference type="SUPFAM" id="SSF46626">
    <property type="entry name" value="Cytochrome c"/>
    <property type="match status" value="1"/>
</dbReference>
<dbReference type="AlphaFoldDB" id="A0A243WA37"/>
<comment type="caution">
    <text evidence="8">The sequence shown here is derived from an EMBL/GenBank/DDBJ whole genome shotgun (WGS) entry which is preliminary data.</text>
</comment>
<evidence type="ECO:0000256" key="1">
    <source>
        <dbReference type="ARBA" id="ARBA00022448"/>
    </source>
</evidence>
<protein>
    <recommendedName>
        <fullName evidence="7">Cytochrome c domain-containing protein</fullName>
    </recommendedName>
</protein>
<dbReference type="InterPro" id="IPR009056">
    <property type="entry name" value="Cyt_c-like_dom"/>
</dbReference>
<dbReference type="GO" id="GO:0005506">
    <property type="term" value="F:iron ion binding"/>
    <property type="evidence" value="ECO:0007669"/>
    <property type="project" value="InterPro"/>
</dbReference>
<keyword evidence="5 6" id="KW-0408">Iron</keyword>
<gene>
    <name evidence="8" type="ORF">BXP70_19005</name>
</gene>
<dbReference type="EMBL" id="MTSE01000011">
    <property type="protein sequence ID" value="OUJ72395.1"/>
    <property type="molecule type" value="Genomic_DNA"/>
</dbReference>
<evidence type="ECO:0000259" key="7">
    <source>
        <dbReference type="PROSITE" id="PS51007"/>
    </source>
</evidence>
<feature type="binding site" description="covalent" evidence="6">
    <location>
        <position position="79"/>
    </location>
    <ligand>
        <name>heme c</name>
        <dbReference type="ChEBI" id="CHEBI:61717"/>
    </ligand>
</feature>